<feature type="domain" description="Glycoside hydrolase family 20 catalytic" evidence="6">
    <location>
        <begin position="168"/>
        <end position="351"/>
    </location>
</feature>
<dbReference type="Gene3D" id="3.20.20.80">
    <property type="entry name" value="Glycosidases"/>
    <property type="match status" value="1"/>
</dbReference>
<dbReference type="PANTHER" id="PTHR21040:SF8">
    <property type="entry name" value="BCDNA.GH04120"/>
    <property type="match status" value="1"/>
</dbReference>
<evidence type="ECO:0000256" key="4">
    <source>
        <dbReference type="ARBA" id="ARBA00022801"/>
    </source>
</evidence>
<evidence type="ECO:0000259" key="6">
    <source>
        <dbReference type="Pfam" id="PF00728"/>
    </source>
</evidence>
<feature type="region of interest" description="Disordered" evidence="5">
    <location>
        <begin position="76"/>
        <end position="112"/>
    </location>
</feature>
<evidence type="ECO:0000313" key="7">
    <source>
        <dbReference type="Proteomes" id="UP000694888"/>
    </source>
</evidence>
<comment type="similarity">
    <text evidence="2">Belongs to the glycosyl hydrolase 20 family.</text>
</comment>
<keyword evidence="4" id="KW-0378">Hydrolase</keyword>
<dbReference type="SUPFAM" id="SSF51445">
    <property type="entry name" value="(Trans)glycosidases"/>
    <property type="match status" value="1"/>
</dbReference>
<dbReference type="RefSeq" id="XP_005095719.1">
    <property type="nucleotide sequence ID" value="XM_005095662.3"/>
</dbReference>
<dbReference type="EC" id="3.2.1.52" evidence="3"/>
<dbReference type="InterPro" id="IPR038901">
    <property type="entry name" value="HEXDC-like"/>
</dbReference>
<name>A0ABM0JKB6_APLCA</name>
<dbReference type="PANTHER" id="PTHR21040">
    <property type="entry name" value="BCDNA.GH04120"/>
    <property type="match status" value="1"/>
</dbReference>
<protein>
    <recommendedName>
        <fullName evidence="3">beta-N-acetylhexosaminidase</fullName>
        <ecNumber evidence="3">3.2.1.52</ecNumber>
    </recommendedName>
</protein>
<evidence type="ECO:0000256" key="5">
    <source>
        <dbReference type="SAM" id="MobiDB-lite"/>
    </source>
</evidence>
<evidence type="ECO:0000256" key="2">
    <source>
        <dbReference type="ARBA" id="ARBA00006285"/>
    </source>
</evidence>
<proteinExistence type="inferred from homology"/>
<organism evidence="7 8">
    <name type="scientific">Aplysia californica</name>
    <name type="common">California sea hare</name>
    <dbReference type="NCBI Taxonomy" id="6500"/>
    <lineage>
        <taxon>Eukaryota</taxon>
        <taxon>Metazoa</taxon>
        <taxon>Spiralia</taxon>
        <taxon>Lophotrochozoa</taxon>
        <taxon>Mollusca</taxon>
        <taxon>Gastropoda</taxon>
        <taxon>Heterobranchia</taxon>
        <taxon>Euthyneura</taxon>
        <taxon>Tectipleura</taxon>
        <taxon>Aplysiida</taxon>
        <taxon>Aplysioidea</taxon>
        <taxon>Aplysiidae</taxon>
        <taxon>Aplysia</taxon>
    </lineage>
</organism>
<sequence length="812" mass="92752">MSMRNKPGLSFVLVLVVCLVILYFSWKSLLAPKIAPQFKNVDGGLGWKGIFEGLKDEHPWFKEKPQAENRVIDVPPRKTNRVQPSSHDVRTKAKSMKNSPASKSAVQKPSANDPHYQAIDISITDILKSMNRFVHLDLKGAAPKISYFKELFPLLSKMGATGLLIEYEDTFPYSGSLQGLAARNSYTKADIMQIQSLAKDNGLEIMPLVQTFGHMEFVLKYENNEKLRESAHTPQVIDSNSKASLTIISEMIKQVLDAHPRVTRLHIGCDEVYELGRGVSADVMVKENVTKERLFLRHVKHVATMVGNYRTGGRSVTPIMWDDELRGITFEDIRDSSLPSLVQIMVWHYTRNILKKIDDDVWQKYSLLFPRVWIASSFKGASGARQFYTNPSFHIANHFSWLKIIARYRDMIQFSGIALTGWQRYDHFATLCELIPAAVPSVAVCLATMKYGGFTKDIHRSTSDILRCSSLLEMSVPVLDPKTRNAQVSQDCRFPGSPIYYALQEYYGYFKKSDKTKQRLIGWLSDYQVAHGFSNPGLLKGLKADLTSQTSNFLKISTPLKEELKAIYSEDTVDEWLEENIFERIRENKNNIMRLDKLLNTTSWKARPFDRIDVERHSKMVVKTDDEMKSKSVKRSTSPTYRDREVVLPSGGVDDGRKKGKQYNSPEVKAAKRVENQMFALQGNNMRSKYISGSERRTPPKESPPFLPKNRLEALIENHDTRKKQFDMRMDSNNRVEQADEGIVNKRVAAEKKVGKRVSDPRPIIDRSKQGPKKSLQFVQVLKDTNAKGINNKDFEDEKMNSYESRLLKMKH</sequence>
<evidence type="ECO:0000313" key="8">
    <source>
        <dbReference type="RefSeq" id="XP_005095719.1"/>
    </source>
</evidence>
<evidence type="ECO:0000256" key="3">
    <source>
        <dbReference type="ARBA" id="ARBA00012663"/>
    </source>
</evidence>
<comment type="catalytic activity">
    <reaction evidence="1">
        <text>Hydrolysis of terminal non-reducing N-acetyl-D-hexosamine residues in N-acetyl-beta-D-hexosaminides.</text>
        <dbReference type="EC" id="3.2.1.52"/>
    </reaction>
</comment>
<feature type="region of interest" description="Disordered" evidence="5">
    <location>
        <begin position="623"/>
        <end position="642"/>
    </location>
</feature>
<gene>
    <name evidence="8" type="primary">LOC101848508</name>
</gene>
<dbReference type="InterPro" id="IPR017853">
    <property type="entry name" value="GH"/>
</dbReference>
<feature type="compositionally biased region" description="Polar residues" evidence="5">
    <location>
        <begin position="96"/>
        <end position="110"/>
    </location>
</feature>
<dbReference type="Pfam" id="PF00728">
    <property type="entry name" value="Glyco_hydro_20"/>
    <property type="match status" value="1"/>
</dbReference>
<keyword evidence="7" id="KW-1185">Reference proteome</keyword>
<reference evidence="8" key="1">
    <citation type="submission" date="2025-08" db="UniProtKB">
        <authorList>
            <consortium name="RefSeq"/>
        </authorList>
    </citation>
    <scope>IDENTIFICATION</scope>
</reference>
<dbReference type="Proteomes" id="UP000694888">
    <property type="component" value="Unplaced"/>
</dbReference>
<dbReference type="GeneID" id="101848508"/>
<accession>A0ABM0JKB6</accession>
<dbReference type="InterPro" id="IPR015883">
    <property type="entry name" value="Glyco_hydro_20_cat"/>
</dbReference>
<dbReference type="CDD" id="cd06565">
    <property type="entry name" value="GH20_GcnA-like"/>
    <property type="match status" value="1"/>
</dbReference>
<evidence type="ECO:0000256" key="1">
    <source>
        <dbReference type="ARBA" id="ARBA00001231"/>
    </source>
</evidence>